<dbReference type="InterPro" id="IPR052592">
    <property type="entry name" value="LRR-RLK"/>
</dbReference>
<protein>
    <submittedName>
        <fullName evidence="8">RHS repeat-associated core domain containing protein</fullName>
    </submittedName>
</protein>
<evidence type="ECO:0000256" key="1">
    <source>
        <dbReference type="ARBA" id="ARBA00004370"/>
    </source>
</evidence>
<accession>A0A9K3Q3L1</accession>
<gene>
    <name evidence="7" type="ORF">IV203_004846</name>
    <name evidence="8" type="ORF">IV203_029764</name>
</gene>
<dbReference type="InterPro" id="IPR003591">
    <property type="entry name" value="Leu-rich_rpt_typical-subtyp"/>
</dbReference>
<dbReference type="AlphaFoldDB" id="A0A9K3Q3L1"/>
<dbReference type="OrthoDB" id="46538at2759"/>
<dbReference type="SMART" id="SM00369">
    <property type="entry name" value="LRR_TYP"/>
    <property type="match status" value="4"/>
</dbReference>
<keyword evidence="4" id="KW-0677">Repeat</keyword>
<dbReference type="EMBL" id="JAGRRH010000007">
    <property type="protein sequence ID" value="KAG7367094.1"/>
    <property type="molecule type" value="Genomic_DNA"/>
</dbReference>
<keyword evidence="6" id="KW-0812">Transmembrane</keyword>
<name>A0A9K3Q3L1_9STRA</name>
<dbReference type="Proteomes" id="UP000693970">
    <property type="component" value="Unassembled WGS sequence"/>
</dbReference>
<dbReference type="PANTHER" id="PTHR48054:SF30">
    <property type="entry name" value="LEUCINE-RICH REPEAT PROTEIN KINASE FAMILY PROTEIN"/>
    <property type="match status" value="1"/>
</dbReference>
<dbReference type="InterPro" id="IPR001611">
    <property type="entry name" value="Leu-rich_rpt"/>
</dbReference>
<evidence type="ECO:0000313" key="8">
    <source>
        <dbReference type="EMBL" id="KAG7367094.1"/>
    </source>
</evidence>
<dbReference type="PANTHER" id="PTHR48054">
    <property type="entry name" value="RECEPTOR KINASE-LIKE PROTEIN XA21"/>
    <property type="match status" value="1"/>
</dbReference>
<dbReference type="FunFam" id="3.80.10.10:FF:000400">
    <property type="entry name" value="Nuclear pore complex protein NUP107"/>
    <property type="match status" value="1"/>
</dbReference>
<proteinExistence type="predicted"/>
<keyword evidence="3" id="KW-0732">Signal</keyword>
<organism evidence="8 9">
    <name type="scientific">Nitzschia inconspicua</name>
    <dbReference type="NCBI Taxonomy" id="303405"/>
    <lineage>
        <taxon>Eukaryota</taxon>
        <taxon>Sar</taxon>
        <taxon>Stramenopiles</taxon>
        <taxon>Ochrophyta</taxon>
        <taxon>Bacillariophyta</taxon>
        <taxon>Bacillariophyceae</taxon>
        <taxon>Bacillariophycidae</taxon>
        <taxon>Bacillariales</taxon>
        <taxon>Bacillariaceae</taxon>
        <taxon>Nitzschia</taxon>
    </lineage>
</organism>
<evidence type="ECO:0000256" key="2">
    <source>
        <dbReference type="ARBA" id="ARBA00022614"/>
    </source>
</evidence>
<dbReference type="EMBL" id="JAGRRH010000053">
    <property type="protein sequence ID" value="KAG7338591.1"/>
    <property type="molecule type" value="Genomic_DNA"/>
</dbReference>
<dbReference type="GO" id="GO:0016020">
    <property type="term" value="C:membrane"/>
    <property type="evidence" value="ECO:0007669"/>
    <property type="project" value="UniProtKB-SubCell"/>
</dbReference>
<keyword evidence="6" id="KW-1133">Transmembrane helix</keyword>
<reference evidence="8" key="2">
    <citation type="submission" date="2021-04" db="EMBL/GenBank/DDBJ databases">
        <authorList>
            <person name="Podell S."/>
        </authorList>
    </citation>
    <scope>NUCLEOTIDE SEQUENCE</scope>
    <source>
        <strain evidence="8">Hildebrandi</strain>
    </source>
</reference>
<evidence type="ECO:0000313" key="9">
    <source>
        <dbReference type="Proteomes" id="UP000693970"/>
    </source>
</evidence>
<dbReference type="FunFam" id="3.80.10.10:FF:000095">
    <property type="entry name" value="LRR receptor-like serine/threonine-protein kinase GSO1"/>
    <property type="match status" value="1"/>
</dbReference>
<evidence type="ECO:0000256" key="3">
    <source>
        <dbReference type="ARBA" id="ARBA00022729"/>
    </source>
</evidence>
<feature type="transmembrane region" description="Helical" evidence="6">
    <location>
        <begin position="71"/>
        <end position="91"/>
    </location>
</feature>
<dbReference type="Pfam" id="PF00560">
    <property type="entry name" value="LRR_1"/>
    <property type="match status" value="6"/>
</dbReference>
<evidence type="ECO:0000256" key="6">
    <source>
        <dbReference type="SAM" id="Phobius"/>
    </source>
</evidence>
<sequence length="574" mass="63787">MLNTFENAETFHHRRLERERHMANMDIFSNVIQHDDEAAILSVVDALSGFPLAKKEEVTTIATKERNHFRLYTVCSATAVLLVIVSILSAWGGMNKEEKAIATELVDPSASRDLNPRFQRIFSLILDWGFTPRSQLEIETSASRMALNWLVEVDTDTFEAEDIRARYALASLYFGTQNVSDGFVWTRSMHWLSEFPVCLWYGVYCHDDEWIRVDRVGGLNLSSNGLVGHLPEELGLLGLDIHTLDVSNNFITGKIPTSIGLMKNLRHLYLGSNLLTGTLPKSIAQINILQRLFIEDCLLTGTIPTEMANLQDLQAIGLHENAFTGTIPGRLNQLSQLVVLYLDDNSLIGTLPPFPTSLVDLRLRQNTLSGSIPSQLGLLNLLQTCYLDTNCFVGTIPEEFANLRFLQELHLYNNYLTGSVPSLFGQFQYLRILYLDGNHLGGTLSPQLGLMQSIESLFIFDNLINGSLPASFVLLTDLTQLVAHTNALSGVIPEDLGNLSKLKVLKLQENHLTGSVPPSLGALPLTELQLHWNQIEGDIPSTICKLTQISLRNLTADCADNIGRVGCKCCSACY</sequence>
<reference evidence="8" key="1">
    <citation type="journal article" date="2021" name="Sci. Rep.">
        <title>Diploid genomic architecture of Nitzschia inconspicua, an elite biomass production diatom.</title>
        <authorList>
            <person name="Oliver A."/>
            <person name="Podell S."/>
            <person name="Pinowska A."/>
            <person name="Traller J.C."/>
            <person name="Smith S.R."/>
            <person name="McClure R."/>
            <person name="Beliaev A."/>
            <person name="Bohutskyi P."/>
            <person name="Hill E.A."/>
            <person name="Rabines A."/>
            <person name="Zheng H."/>
            <person name="Allen L.Z."/>
            <person name="Kuo A."/>
            <person name="Grigoriev I.V."/>
            <person name="Allen A.E."/>
            <person name="Hazlebeck D."/>
            <person name="Allen E.E."/>
        </authorList>
    </citation>
    <scope>NUCLEOTIDE SEQUENCE</scope>
    <source>
        <strain evidence="8">Hildebrandi</strain>
    </source>
</reference>
<evidence type="ECO:0000256" key="5">
    <source>
        <dbReference type="ARBA" id="ARBA00023136"/>
    </source>
</evidence>
<comment type="caution">
    <text evidence="8">The sequence shown here is derived from an EMBL/GenBank/DDBJ whole genome shotgun (WGS) entry which is preliminary data.</text>
</comment>
<comment type="subcellular location">
    <subcellularLocation>
        <location evidence="1">Membrane</location>
    </subcellularLocation>
</comment>
<evidence type="ECO:0000256" key="4">
    <source>
        <dbReference type="ARBA" id="ARBA00022737"/>
    </source>
</evidence>
<keyword evidence="9" id="KW-1185">Reference proteome</keyword>
<evidence type="ECO:0000313" key="7">
    <source>
        <dbReference type="EMBL" id="KAG7338591.1"/>
    </source>
</evidence>
<keyword evidence="5 6" id="KW-0472">Membrane</keyword>
<dbReference type="GO" id="GO:0009653">
    <property type="term" value="P:anatomical structure morphogenesis"/>
    <property type="evidence" value="ECO:0007669"/>
    <property type="project" value="UniProtKB-ARBA"/>
</dbReference>
<keyword evidence="2" id="KW-0433">Leucine-rich repeat</keyword>